<comment type="caution">
    <text evidence="2">The sequence shown here is derived from an EMBL/GenBank/DDBJ whole genome shotgun (WGS) entry which is preliminary data.</text>
</comment>
<dbReference type="EMBL" id="JARK01001385">
    <property type="protein sequence ID" value="EYC11795.1"/>
    <property type="molecule type" value="Genomic_DNA"/>
</dbReference>
<accession>A0A016U9F1</accession>
<gene>
    <name evidence="2" type="primary">Acey_s0049.g1774</name>
    <name evidence="2" type="ORF">Y032_0049g1774</name>
</gene>
<organism evidence="2 3">
    <name type="scientific">Ancylostoma ceylanicum</name>
    <dbReference type="NCBI Taxonomy" id="53326"/>
    <lineage>
        <taxon>Eukaryota</taxon>
        <taxon>Metazoa</taxon>
        <taxon>Ecdysozoa</taxon>
        <taxon>Nematoda</taxon>
        <taxon>Chromadorea</taxon>
        <taxon>Rhabditida</taxon>
        <taxon>Rhabditina</taxon>
        <taxon>Rhabditomorpha</taxon>
        <taxon>Strongyloidea</taxon>
        <taxon>Ancylostomatidae</taxon>
        <taxon>Ancylostomatinae</taxon>
        <taxon>Ancylostoma</taxon>
    </lineage>
</organism>
<reference evidence="3" key="1">
    <citation type="journal article" date="2015" name="Nat. Genet.">
        <title>The genome and transcriptome of the zoonotic hookworm Ancylostoma ceylanicum identify infection-specific gene families.</title>
        <authorList>
            <person name="Schwarz E.M."/>
            <person name="Hu Y."/>
            <person name="Antoshechkin I."/>
            <person name="Miller M.M."/>
            <person name="Sternberg P.W."/>
            <person name="Aroian R.V."/>
        </authorList>
    </citation>
    <scope>NUCLEOTIDE SEQUENCE</scope>
    <source>
        <strain evidence="3">HY135</strain>
    </source>
</reference>
<name>A0A016U9F1_9BILA</name>
<dbReference type="Proteomes" id="UP000024635">
    <property type="component" value="Unassembled WGS sequence"/>
</dbReference>
<sequence length="83" mass="9462">MDSGAFLLLEKILVEKLDGFCDCTIASRPKRGERREQAPREGHLGPAAILQPRRYRTARAIRLFFRQGLYITRDSTQEDGNIA</sequence>
<protein>
    <submittedName>
        <fullName evidence="2">Uncharacterized protein</fullName>
    </submittedName>
</protein>
<evidence type="ECO:0000256" key="1">
    <source>
        <dbReference type="SAM" id="MobiDB-lite"/>
    </source>
</evidence>
<evidence type="ECO:0000313" key="2">
    <source>
        <dbReference type="EMBL" id="EYC11795.1"/>
    </source>
</evidence>
<keyword evidence="3" id="KW-1185">Reference proteome</keyword>
<evidence type="ECO:0000313" key="3">
    <source>
        <dbReference type="Proteomes" id="UP000024635"/>
    </source>
</evidence>
<dbReference type="AlphaFoldDB" id="A0A016U9F1"/>
<feature type="region of interest" description="Disordered" evidence="1">
    <location>
        <begin position="28"/>
        <end position="47"/>
    </location>
</feature>
<proteinExistence type="predicted"/>
<feature type="compositionally biased region" description="Basic and acidic residues" evidence="1">
    <location>
        <begin position="33"/>
        <end position="43"/>
    </location>
</feature>